<evidence type="ECO:0000313" key="3">
    <source>
        <dbReference type="Proteomes" id="UP001295462"/>
    </source>
</evidence>
<feature type="chain" id="PRO_5043650566" description="Lipoprotein" evidence="1">
    <location>
        <begin position="22"/>
        <end position="159"/>
    </location>
</feature>
<evidence type="ECO:0000256" key="1">
    <source>
        <dbReference type="SAM" id="SignalP"/>
    </source>
</evidence>
<protein>
    <recommendedName>
        <fullName evidence="4">Lipoprotein</fullName>
    </recommendedName>
</protein>
<keyword evidence="1" id="KW-0732">Signal</keyword>
<sequence>MKKNLLVVAAASVLLLGCDSAEDVKIAAKTTEQNAAVNLAGKEVQAETSELTKHVIPKEDLESISSFYETTSPDQLRTAIESTLRLEELPASLERILTPVELEQLNRSDDDSWKAVFVSAEGEDYLIPLDEFNGTSINGNTVQVVMNEEGNYFISDNRS</sequence>
<organism evidence="2 3">
    <name type="scientific">Vibrio jasicida</name>
    <dbReference type="NCBI Taxonomy" id="766224"/>
    <lineage>
        <taxon>Bacteria</taxon>
        <taxon>Pseudomonadati</taxon>
        <taxon>Pseudomonadota</taxon>
        <taxon>Gammaproteobacteria</taxon>
        <taxon>Vibrionales</taxon>
        <taxon>Vibrionaceae</taxon>
        <taxon>Vibrio</taxon>
    </lineage>
</organism>
<dbReference type="PROSITE" id="PS51257">
    <property type="entry name" value="PROKAR_LIPOPROTEIN"/>
    <property type="match status" value="1"/>
</dbReference>
<feature type="signal peptide" evidence="1">
    <location>
        <begin position="1"/>
        <end position="21"/>
    </location>
</feature>
<evidence type="ECO:0008006" key="4">
    <source>
        <dbReference type="Google" id="ProtNLM"/>
    </source>
</evidence>
<reference evidence="2" key="1">
    <citation type="submission" date="2022-01" db="EMBL/GenBank/DDBJ databases">
        <authorList>
            <person name="Lagorce A."/>
        </authorList>
    </citation>
    <scope>NUCLEOTIDE SEQUENCE</scope>
    <source>
        <strain evidence="2">Th15_F1_A12</strain>
    </source>
</reference>
<gene>
    <name evidence="2" type="ORF">THF1A12_50164</name>
</gene>
<accession>A0AAU9QUM4</accession>
<dbReference type="EMBL" id="CAKMUD010000105">
    <property type="protein sequence ID" value="CAH1601681.1"/>
    <property type="molecule type" value="Genomic_DNA"/>
</dbReference>
<evidence type="ECO:0000313" key="2">
    <source>
        <dbReference type="EMBL" id="CAH1601681.1"/>
    </source>
</evidence>
<dbReference type="Proteomes" id="UP001295462">
    <property type="component" value="Unassembled WGS sequence"/>
</dbReference>
<dbReference type="AlphaFoldDB" id="A0AAU9QUM4"/>
<proteinExistence type="predicted"/>
<comment type="caution">
    <text evidence="2">The sequence shown here is derived from an EMBL/GenBank/DDBJ whole genome shotgun (WGS) entry which is preliminary data.</text>
</comment>
<dbReference type="RefSeq" id="WP_409589861.1">
    <property type="nucleotide sequence ID" value="NZ_CAKMTZ010000104.1"/>
</dbReference>
<name>A0AAU9QUM4_9VIBR</name>